<dbReference type="Gene3D" id="3.40.50.20">
    <property type="match status" value="1"/>
</dbReference>
<evidence type="ECO:0000313" key="1">
    <source>
        <dbReference type="EMBL" id="KFN42612.1"/>
    </source>
</evidence>
<keyword evidence="2" id="KW-1185">Reference proteome</keyword>
<gene>
    <name evidence="1" type="ORF">N789_13305</name>
</gene>
<dbReference type="RefSeq" id="WP_022970308.1">
    <property type="nucleotide sequence ID" value="NZ_ATVD01000006.1"/>
</dbReference>
<evidence type="ECO:0008006" key="3">
    <source>
        <dbReference type="Google" id="ProtNLM"/>
    </source>
</evidence>
<dbReference type="Gene3D" id="3.30.470.20">
    <property type="entry name" value="ATP-grasp fold, B domain"/>
    <property type="match status" value="1"/>
</dbReference>
<proteinExistence type="predicted"/>
<dbReference type="Proteomes" id="UP000029385">
    <property type="component" value="Unassembled WGS sequence"/>
</dbReference>
<dbReference type="EMBL" id="AVCI01000009">
    <property type="protein sequence ID" value="KFN42612.1"/>
    <property type="molecule type" value="Genomic_DNA"/>
</dbReference>
<accession>A0A091ATW2</accession>
<dbReference type="STRING" id="1121015.GCA_000420545_02705"/>
<dbReference type="GO" id="GO:0003824">
    <property type="term" value="F:catalytic activity"/>
    <property type="evidence" value="ECO:0007669"/>
    <property type="project" value="UniProtKB-ARBA"/>
</dbReference>
<dbReference type="PANTHER" id="PTHR39217:SF1">
    <property type="entry name" value="GLUTATHIONE SYNTHETASE"/>
    <property type="match status" value="1"/>
</dbReference>
<organism evidence="1 2">
    <name type="scientific">Arenimonas oryziterrae DSM 21050 = YC6267</name>
    <dbReference type="NCBI Taxonomy" id="1121015"/>
    <lineage>
        <taxon>Bacteria</taxon>
        <taxon>Pseudomonadati</taxon>
        <taxon>Pseudomonadota</taxon>
        <taxon>Gammaproteobacteria</taxon>
        <taxon>Lysobacterales</taxon>
        <taxon>Lysobacteraceae</taxon>
        <taxon>Arenimonas</taxon>
    </lineage>
</organism>
<dbReference type="GO" id="GO:0005524">
    <property type="term" value="F:ATP binding"/>
    <property type="evidence" value="ECO:0007669"/>
    <property type="project" value="InterPro"/>
</dbReference>
<dbReference type="eggNOG" id="COG0189">
    <property type="taxonomic scope" value="Bacteria"/>
</dbReference>
<comment type="caution">
    <text evidence="1">The sequence shown here is derived from an EMBL/GenBank/DDBJ whole genome shotgun (WGS) entry which is preliminary data.</text>
</comment>
<dbReference type="Gene3D" id="3.30.1490.20">
    <property type="entry name" value="ATP-grasp fold, A domain"/>
    <property type="match status" value="1"/>
</dbReference>
<dbReference type="SUPFAM" id="SSF56059">
    <property type="entry name" value="Glutathione synthetase ATP-binding domain-like"/>
    <property type="match status" value="1"/>
</dbReference>
<dbReference type="InterPro" id="IPR013815">
    <property type="entry name" value="ATP_grasp_subdomain_1"/>
</dbReference>
<dbReference type="OrthoDB" id="3373978at2"/>
<reference evidence="1 2" key="1">
    <citation type="submission" date="2013-09" db="EMBL/GenBank/DDBJ databases">
        <title>Genome sequencing of Arenimonas oryziterrae.</title>
        <authorList>
            <person name="Chen F."/>
            <person name="Wang G."/>
        </authorList>
    </citation>
    <scope>NUCLEOTIDE SEQUENCE [LARGE SCALE GENOMIC DNA]</scope>
    <source>
        <strain evidence="1 2">YC6267</strain>
    </source>
</reference>
<protein>
    <recommendedName>
        <fullName evidence="3">ATP-grasp domain-containing protein</fullName>
    </recommendedName>
</protein>
<dbReference type="InterPro" id="IPR053191">
    <property type="entry name" value="DcsG_Biosynth_Enzyme"/>
</dbReference>
<evidence type="ECO:0000313" key="2">
    <source>
        <dbReference type="Proteomes" id="UP000029385"/>
    </source>
</evidence>
<name>A0A091ATW2_9GAMM</name>
<dbReference type="AlphaFoldDB" id="A0A091ATW2"/>
<sequence length="297" mass="32076">MKIALVTAIAAFALDDDLPPLLAALQRAGADAQILAWDDPTVSWSRFDVALLRSPWDYTERLAEFLAWARRIDAQTRLLNPLHVIERNTDKHYLADLARAGIAVVPSVFAEPGEDAAQALTAFLAQFADAAEFVVKPAVGAGSRDAQRYARDQHAAAATHVARLLDGGRSVLLQPYLASVDKDGETALMFFSGQFSHAIRKGPLLQRDEGPTDHLFAPEKITARVPGADETALATQVVAALPDLLGLAGPLTYARIDLIRAADGSPRLLELELTEPSLFFLYDDASADRFAANLLAL</sequence>
<dbReference type="PATRIC" id="fig|1121015.4.peg.2133"/>
<dbReference type="PANTHER" id="PTHR39217">
    <property type="match status" value="1"/>
</dbReference>